<dbReference type="InterPro" id="IPR027417">
    <property type="entry name" value="P-loop_NTPase"/>
</dbReference>
<dbReference type="RefSeq" id="WP_006367105.1">
    <property type="nucleotide sequence ID" value="NZ_AASE01000024.1"/>
</dbReference>
<evidence type="ECO:0000313" key="5">
    <source>
        <dbReference type="Proteomes" id="UP000004162"/>
    </source>
</evidence>
<dbReference type="SUPFAM" id="SSF52540">
    <property type="entry name" value="P-loop containing nucleoside triphosphate hydrolases"/>
    <property type="match status" value="1"/>
</dbReference>
<dbReference type="OrthoDB" id="594504at2"/>
<dbReference type="SMART" id="SM00382">
    <property type="entry name" value="AAA"/>
    <property type="match status" value="1"/>
</dbReference>
<reference evidence="4 5" key="1">
    <citation type="submission" date="2006-07" db="EMBL/GenBank/DDBJ databases">
        <title>Annotation of the draft genome assembly of Chlorobium ferroxidans DSM 13031.</title>
        <authorList>
            <consortium name="US DOE Joint Genome Institute (JGI-ORNL)"/>
            <person name="Larimer F."/>
            <person name="Land M."/>
            <person name="Hauser L."/>
        </authorList>
    </citation>
    <scope>NUCLEOTIDE SEQUENCE [LARGE SCALE GENOMIC DNA]</scope>
    <source>
        <strain evidence="4 5">DSM 13031</strain>
    </source>
</reference>
<keyword evidence="1" id="KW-0677">Repeat</keyword>
<dbReference type="PANTHER" id="PTHR44943:SF4">
    <property type="entry name" value="TPR REPEAT-CONTAINING PROTEIN MJ0798"/>
    <property type="match status" value="1"/>
</dbReference>
<evidence type="ECO:0000256" key="2">
    <source>
        <dbReference type="ARBA" id="ARBA00022803"/>
    </source>
</evidence>
<organism evidence="4 5">
    <name type="scientific">Chlorobium ferrooxidans DSM 13031</name>
    <dbReference type="NCBI Taxonomy" id="377431"/>
    <lineage>
        <taxon>Bacteria</taxon>
        <taxon>Pseudomonadati</taxon>
        <taxon>Chlorobiota</taxon>
        <taxon>Chlorobiia</taxon>
        <taxon>Chlorobiales</taxon>
        <taxon>Chlorobiaceae</taxon>
        <taxon>Chlorobium/Pelodictyon group</taxon>
        <taxon>Chlorobium</taxon>
    </lineage>
</organism>
<keyword evidence="2" id="KW-0802">TPR repeat</keyword>
<dbReference type="PANTHER" id="PTHR44943">
    <property type="entry name" value="CELLULOSE SYNTHASE OPERON PROTEIN C"/>
    <property type="match status" value="1"/>
</dbReference>
<dbReference type="Gene3D" id="3.40.50.300">
    <property type="entry name" value="P-loop containing nucleotide triphosphate hydrolases"/>
    <property type="match status" value="1"/>
</dbReference>
<dbReference type="SUPFAM" id="SSF48439">
    <property type="entry name" value="Protein prenylyltransferase"/>
    <property type="match status" value="1"/>
</dbReference>
<dbReference type="InterPro" id="IPR019734">
    <property type="entry name" value="TPR_rpt"/>
</dbReference>
<evidence type="ECO:0000313" key="4">
    <source>
        <dbReference type="EMBL" id="EAT58286.1"/>
    </source>
</evidence>
<gene>
    <name evidence="4" type="ORF">CferDRAFT_0272</name>
</gene>
<evidence type="ECO:0000256" key="1">
    <source>
        <dbReference type="ARBA" id="ARBA00022737"/>
    </source>
</evidence>
<dbReference type="EMBL" id="AASE01000024">
    <property type="protein sequence ID" value="EAT58286.1"/>
    <property type="molecule type" value="Genomic_DNA"/>
</dbReference>
<dbReference type="AlphaFoldDB" id="Q0YPR3"/>
<keyword evidence="5" id="KW-1185">Reference proteome</keyword>
<dbReference type="InterPro" id="IPR003593">
    <property type="entry name" value="AAA+_ATPase"/>
</dbReference>
<proteinExistence type="predicted"/>
<reference evidence="4 5" key="2">
    <citation type="submission" date="2006-07" db="EMBL/GenBank/DDBJ databases">
        <title>Sequencing of the draft genome and assembly of Chlorobium ferroxidans DSM 13031.</title>
        <authorList>
            <consortium name="US DOE Joint Genome Institute (JGI-PGF)"/>
            <person name="Copeland A."/>
            <person name="Lucas S."/>
            <person name="Lapidus A."/>
            <person name="Barry K."/>
            <person name="Glavina del Rio T."/>
            <person name="Dalin E."/>
            <person name="Tice H."/>
            <person name="Bruce D."/>
            <person name="Pitluck S."/>
            <person name="Richardson P."/>
        </authorList>
    </citation>
    <scope>NUCLEOTIDE SEQUENCE [LARGE SCALE GENOMIC DNA]</scope>
    <source>
        <strain evidence="4 5">DSM 13031</strain>
    </source>
</reference>
<dbReference type="Gene3D" id="1.25.40.10">
    <property type="entry name" value="Tetratricopeptide repeat domain"/>
    <property type="match status" value="6"/>
</dbReference>
<sequence>MTRCFVKYNPAFLEVAQLVENFVVRQIDLEMIVRIISDNGINANQHVLVIGPRGSGKTTLVHRIATEITQHEELSICWYPLIFSEESYQVSSASEFWLEALFHLGEQTGDQKWKRTYDDLRKEKDDKKLCERALWQILDFADSEGKKILLIVENLNMLFRDLNSKDEAWNIRHTLINEPRLMLLATATSRFEGIDHLSNAMFEMFKIHELKPLDDNESNAIWELITGEKLPGEQIRPVRILTGGNPRLLSILAKFGAKRSFRQLLDDLIDLIDEHTDYFKSHLDAMAPIERKVYLAIAELWDISLAREIALVARIDVNKTSSLLNRLVSRGAVVVEEQGKRSKLYRVAEGIYNIYYLMRRRGKPADRVKAAVKFMVSLYGPSSAVNLLVDETSKMGTEQCREHFIAYDQIVKNVDDQELRERIVMSTPKSFLDSPFLGEIAGNYLAGGRQYESKNLNSIDVEIELKAISKILDNGYDLFKDQNYSQAIIVLDDLISVYKARTEFGIVVEVARAMFNKGITLGKLNRPEEEVQAYDDLIAMYRECPEFDIAVYVASALFNKGLPLSQLNRPEEEVQVYDDLVAMYRERSEVEIAVYIARALFSKGMALGELNRIEEEVVAYDNLIAMYRDRPEAEIVEPVAMALLSKGITLGKLNRPEEEMQVYDDLITMYRERTESEIAVHVASALFNRGLTLGKLNRTEEEVVAYDDLISMYRDRPEEEIVEAVAMALSSKGITLGKLNRPEEEMQVYDDLVALYGERTELDIVVEVARALFNKGITLGKLNRPEEEVVAYDDLISMYRDRPEAEIAVRVVRAILNKGFKLGELNRPEEELQVYDDLVAMYRERSEVEIAVYIARALFSKGMALGELNRTEEKVQVYDDLISMYRDRPEAEIVEPVAMALLSKGITLGKLNRTEEEVQVYDDLIAIYRDRSEVKVAVLVARALISKGITLGQLNRPEEEVQVYDDLVALYGERTEFDLAVEVSRAMFNKGIVLDNFERYQEAESVFTRVIEQKSDFVEAYFELLQLFLKIPGRENDAFTVVRKYVFQPNLVQKSIEDAIAMFVELAASGYAKEALDILVDSPSEQHLEPLVVALRLHTGQEVKSSVEILEVAKDVVKRIEERHKAMQSIDRGEVVSAAEVREG</sequence>
<dbReference type="InterPro" id="IPR051685">
    <property type="entry name" value="Ycf3/AcsC/BcsC/TPR_MFPF"/>
</dbReference>
<protein>
    <submittedName>
        <fullName evidence="4">TPR repeat</fullName>
    </submittedName>
</protein>
<feature type="domain" description="AAA+ ATPase" evidence="3">
    <location>
        <begin position="43"/>
        <end position="270"/>
    </location>
</feature>
<name>Q0YPR3_9CHLB</name>
<comment type="caution">
    <text evidence="4">The sequence shown here is derived from an EMBL/GenBank/DDBJ whole genome shotgun (WGS) entry which is preliminary data.</text>
</comment>
<dbReference type="Proteomes" id="UP000004162">
    <property type="component" value="Unassembled WGS sequence"/>
</dbReference>
<dbReference type="SUPFAM" id="SSF48452">
    <property type="entry name" value="TPR-like"/>
    <property type="match status" value="2"/>
</dbReference>
<dbReference type="InterPro" id="IPR011990">
    <property type="entry name" value="TPR-like_helical_dom_sf"/>
</dbReference>
<dbReference type="SMART" id="SM00028">
    <property type="entry name" value="TPR"/>
    <property type="match status" value="11"/>
</dbReference>
<accession>Q0YPR3</accession>
<evidence type="ECO:0000259" key="3">
    <source>
        <dbReference type="SMART" id="SM00382"/>
    </source>
</evidence>